<dbReference type="PANTHER" id="PTHR11008">
    <property type="entry name" value="PROTEIN TAKEOUT-LIKE PROTEIN"/>
    <property type="match status" value="1"/>
</dbReference>
<keyword evidence="2" id="KW-1185">Reference proteome</keyword>
<dbReference type="GeneID" id="113213920"/>
<dbReference type="InterPro" id="IPR010562">
    <property type="entry name" value="Haemolymph_juvenile_hormone-bd"/>
</dbReference>
<proteinExistence type="predicted"/>
<dbReference type="KEGG" id="foc:113213920"/>
<feature type="chain" id="PRO_5044639537" evidence="1">
    <location>
        <begin position="19"/>
        <end position="265"/>
    </location>
</feature>
<dbReference type="Proteomes" id="UP000504606">
    <property type="component" value="Unplaced"/>
</dbReference>
<dbReference type="AlphaFoldDB" id="A0A6J1TDI7"/>
<evidence type="ECO:0000313" key="2">
    <source>
        <dbReference type="Proteomes" id="UP000504606"/>
    </source>
</evidence>
<evidence type="ECO:0000313" key="4">
    <source>
        <dbReference type="RefSeq" id="XP_052121750.1"/>
    </source>
</evidence>
<keyword evidence="1" id="KW-0732">Signal</keyword>
<reference evidence="3 4" key="1">
    <citation type="submission" date="2025-04" db="UniProtKB">
        <authorList>
            <consortium name="RefSeq"/>
        </authorList>
    </citation>
    <scope>IDENTIFICATION</scope>
    <source>
        <tissue evidence="3 4">Whole organism</tissue>
    </source>
</reference>
<dbReference type="Gene3D" id="3.15.10.30">
    <property type="entry name" value="Haemolymph juvenile hormone binding protein"/>
    <property type="match status" value="1"/>
</dbReference>
<dbReference type="PANTHER" id="PTHR11008:SF29">
    <property type="entry name" value="IP17226P"/>
    <property type="match status" value="1"/>
</dbReference>
<dbReference type="InterPro" id="IPR038606">
    <property type="entry name" value="To_sf"/>
</dbReference>
<evidence type="ECO:0000256" key="1">
    <source>
        <dbReference type="SAM" id="SignalP"/>
    </source>
</evidence>
<name>A0A6J1TDI7_FRAOC</name>
<dbReference type="RefSeq" id="XP_052121750.1">
    <property type="nucleotide sequence ID" value="XM_052265790.1"/>
</dbReference>
<dbReference type="GO" id="GO:0005615">
    <property type="term" value="C:extracellular space"/>
    <property type="evidence" value="ECO:0007669"/>
    <property type="project" value="TreeGrafter"/>
</dbReference>
<protein>
    <submittedName>
        <fullName evidence="3 4">Uncharacterized protein LOC113213920</fullName>
    </submittedName>
</protein>
<gene>
    <name evidence="3 4" type="primary">LOC113213920</name>
</gene>
<sequence length="265" mass="29357">MAPLLLVAVMITVLIAAAGSTGSGAASSAASLSAVHEQRLAKLSLHLVKLSSTHDRGSAGITRGSQAQAYAPMLKGIFDHIYQLIFDYIFRLEDPLPFPHFNLKFDSTLVRGKLSLTGLQVMHVRELKVQSYSLNIGSMCATFQTILPHFSIHTNYDIVVENAAFPVHRKGKAKLEMQNVNVDTDLCLTLFPLTVKTAHMKVVVTKNKVNVENLFPNQKLNKIINVAATEALPPLVQELQKAITYYIMQYIDKQILDILPFENFP</sequence>
<dbReference type="Pfam" id="PF06585">
    <property type="entry name" value="JHBP"/>
    <property type="match status" value="1"/>
</dbReference>
<dbReference type="RefSeq" id="XP_026288931.1">
    <property type="nucleotide sequence ID" value="XM_026433146.2"/>
</dbReference>
<organism evidence="2 3">
    <name type="scientific">Frankliniella occidentalis</name>
    <name type="common">Western flower thrips</name>
    <name type="synonym">Euthrips occidentalis</name>
    <dbReference type="NCBI Taxonomy" id="133901"/>
    <lineage>
        <taxon>Eukaryota</taxon>
        <taxon>Metazoa</taxon>
        <taxon>Ecdysozoa</taxon>
        <taxon>Arthropoda</taxon>
        <taxon>Hexapoda</taxon>
        <taxon>Insecta</taxon>
        <taxon>Pterygota</taxon>
        <taxon>Neoptera</taxon>
        <taxon>Paraneoptera</taxon>
        <taxon>Thysanoptera</taxon>
        <taxon>Terebrantia</taxon>
        <taxon>Thripoidea</taxon>
        <taxon>Thripidae</taxon>
        <taxon>Frankliniella</taxon>
    </lineage>
</organism>
<accession>A0A6J1TDI7</accession>
<feature type="signal peptide" evidence="1">
    <location>
        <begin position="1"/>
        <end position="18"/>
    </location>
</feature>
<evidence type="ECO:0000313" key="3">
    <source>
        <dbReference type="RefSeq" id="XP_026288931.1"/>
    </source>
</evidence>